<feature type="compositionally biased region" description="Polar residues" evidence="7">
    <location>
        <begin position="70"/>
        <end position="86"/>
    </location>
</feature>
<feature type="region of interest" description="Disordered" evidence="7">
    <location>
        <begin position="34"/>
        <end position="123"/>
    </location>
</feature>
<keyword evidence="8" id="KW-1133">Transmembrane helix</keyword>
<dbReference type="CTD" id="68917538"/>
<feature type="transmembrane region" description="Helical" evidence="8">
    <location>
        <begin position="514"/>
        <end position="536"/>
    </location>
</feature>
<dbReference type="PROSITE" id="PS50952">
    <property type="entry name" value="KIX"/>
    <property type="match status" value="1"/>
</dbReference>
<accession>B6III4</accession>
<evidence type="ECO:0000256" key="5">
    <source>
        <dbReference type="PROSITE-ProRule" id="PRU00108"/>
    </source>
</evidence>
<dbReference type="GO" id="GO:0005634">
    <property type="term" value="C:nucleus"/>
    <property type="evidence" value="ECO:0000318"/>
    <property type="project" value="GO_Central"/>
</dbReference>
<evidence type="ECO:0000256" key="6">
    <source>
        <dbReference type="RuleBase" id="RU000682"/>
    </source>
</evidence>
<evidence type="ECO:0000313" key="11">
    <source>
        <dbReference type="EMBL" id="CAR99714.1"/>
    </source>
</evidence>
<dbReference type="PANTHER" id="PTHR24327:SF81">
    <property type="entry name" value="HOMEOTIC PROTEIN DISTAL-LESS-RELATED"/>
    <property type="match status" value="1"/>
</dbReference>
<dbReference type="InterPro" id="IPR009057">
    <property type="entry name" value="Homeodomain-like_sf"/>
</dbReference>
<dbReference type="InterPro" id="IPR036529">
    <property type="entry name" value="KIX_dom_sf"/>
</dbReference>
<feature type="domain" description="Homeobox" evidence="9">
    <location>
        <begin position="315"/>
        <end position="375"/>
    </location>
</feature>
<keyword evidence="8" id="KW-0472">Membrane</keyword>
<dbReference type="InParanoid" id="B6III4"/>
<sequence>MAKSLKMTELQLEAFLQIRRSEEKKLLDQFKKEERDTFKDDDSLNAPDLANSIGVNGNSKGSAEGDGLSQYGSPSMHSGHIPNSSFEGFHGDPFQRNGYHGPPQPDGSNGKNLAPPDVPDCTKEWHHTVTENLRNHLVGKLVKAIFPEPYLRALSDNELKDLIAYARTVEKEIFESANDREQYYHLLAETIYKIQKELQESRLSTQGAAPHEKLEKMDENVDSMSSRPTTAAGCGGGSSMLKEEDPMGETSNQAPESVKDVKSSEKPSVLKNYCKETATDSNSRDTLNVDGFVFHENMISLLARLTAGNGNQNSEIREKRTVYFSSLQSQALEHQFTINKHLTPAIQAELARITNLTEEQVKIWFQDRRYRQKREENNEHAKKARFVKFHCKETNADNFWKETTFGISKSRSDASELSRSFEASKLPEGFSRQQVDALERNFILIQFRHVSTGNDWLRALVKTWFKNRRREEEDKEDESDSDCGYGLMEKQPNVEKEKQGWYKVAREISDFCKMMVPVALLIFLVCMIFFMLTALFK</sequence>
<evidence type="ECO:0000259" key="10">
    <source>
        <dbReference type="PROSITE" id="PS50952"/>
    </source>
</evidence>
<dbReference type="eggNOG" id="KOG0842">
    <property type="taxonomic scope" value="Eukaryota"/>
</dbReference>
<evidence type="ECO:0000256" key="3">
    <source>
        <dbReference type="ARBA" id="ARBA00023155"/>
    </source>
</evidence>
<keyword evidence="4 5" id="KW-0539">Nucleus</keyword>
<dbReference type="SMART" id="SM00389">
    <property type="entry name" value="HOX"/>
    <property type="match status" value="1"/>
</dbReference>
<dbReference type="GO" id="GO:0030154">
    <property type="term" value="P:cell differentiation"/>
    <property type="evidence" value="ECO:0000318"/>
    <property type="project" value="GO_Central"/>
</dbReference>
<dbReference type="Pfam" id="PF00046">
    <property type="entry name" value="Homeodomain"/>
    <property type="match status" value="1"/>
</dbReference>
<evidence type="ECO:0000256" key="7">
    <source>
        <dbReference type="SAM" id="MobiDB-lite"/>
    </source>
</evidence>
<keyword evidence="3 5" id="KW-0371">Homeobox</keyword>
<evidence type="ECO:0000256" key="8">
    <source>
        <dbReference type="SAM" id="Phobius"/>
    </source>
</evidence>
<dbReference type="GO" id="GO:0006357">
    <property type="term" value="P:regulation of transcription by RNA polymerase II"/>
    <property type="evidence" value="ECO:0000318"/>
    <property type="project" value="GO_Central"/>
</dbReference>
<keyword evidence="2 5" id="KW-0238">DNA-binding</keyword>
<dbReference type="HOGENOM" id="CLU_507382_0_0_1"/>
<comment type="subcellular location">
    <subcellularLocation>
        <location evidence="1 5 6">Nucleus</location>
    </subcellularLocation>
</comment>
<proteinExistence type="predicted"/>
<organism evidence="11 12">
    <name type="scientific">Caenorhabditis briggsae</name>
    <dbReference type="NCBI Taxonomy" id="6238"/>
    <lineage>
        <taxon>Eukaryota</taxon>
        <taxon>Metazoa</taxon>
        <taxon>Ecdysozoa</taxon>
        <taxon>Nematoda</taxon>
        <taxon>Chromadorea</taxon>
        <taxon>Rhabditida</taxon>
        <taxon>Rhabditina</taxon>
        <taxon>Rhabditomorpha</taxon>
        <taxon>Rhabditoidea</taxon>
        <taxon>Rhabditidae</taxon>
        <taxon>Peloderinae</taxon>
        <taxon>Caenorhabditis</taxon>
    </lineage>
</organism>
<keyword evidence="8" id="KW-0812">Transmembrane</keyword>
<dbReference type="eggNOG" id="KOG1778">
    <property type="taxonomic scope" value="Eukaryota"/>
</dbReference>
<dbReference type="KEGG" id="cbr:CBG_26056"/>
<dbReference type="InterPro" id="IPR050460">
    <property type="entry name" value="Distal-less_Homeobox_TF"/>
</dbReference>
<dbReference type="GO" id="GO:0003712">
    <property type="term" value="F:transcription coregulator activity"/>
    <property type="evidence" value="ECO:0007669"/>
    <property type="project" value="InterPro"/>
</dbReference>
<dbReference type="Gene3D" id="1.10.10.60">
    <property type="entry name" value="Homeodomain-like"/>
    <property type="match status" value="1"/>
</dbReference>
<evidence type="ECO:0000256" key="2">
    <source>
        <dbReference type="ARBA" id="ARBA00023125"/>
    </source>
</evidence>
<dbReference type="EMBL" id="HE600962">
    <property type="protein sequence ID" value="CAR99714.1"/>
    <property type="molecule type" value="Genomic_DNA"/>
</dbReference>
<feature type="DNA-binding region" description="Homeobox" evidence="5">
    <location>
        <begin position="317"/>
        <end position="376"/>
    </location>
</feature>
<dbReference type="Pfam" id="PF02172">
    <property type="entry name" value="KIX"/>
    <property type="match status" value="1"/>
</dbReference>
<dbReference type="RefSeq" id="XP_045099275.1">
    <property type="nucleotide sequence ID" value="XM_045244539.1"/>
</dbReference>
<dbReference type="SUPFAM" id="SSF46689">
    <property type="entry name" value="Homeodomain-like"/>
    <property type="match status" value="1"/>
</dbReference>
<dbReference type="Proteomes" id="UP000008549">
    <property type="component" value="Unassembled WGS sequence"/>
</dbReference>
<dbReference type="AlphaFoldDB" id="B6III4"/>
<dbReference type="GeneID" id="68917538"/>
<dbReference type="InterPro" id="IPR017970">
    <property type="entry name" value="Homeobox_CS"/>
</dbReference>
<name>B6III4_CAEBR</name>
<dbReference type="GO" id="GO:0000981">
    <property type="term" value="F:DNA-binding transcription factor activity, RNA polymerase II-specific"/>
    <property type="evidence" value="ECO:0000318"/>
    <property type="project" value="GO_Central"/>
</dbReference>
<evidence type="ECO:0000256" key="1">
    <source>
        <dbReference type="ARBA" id="ARBA00004123"/>
    </source>
</evidence>
<dbReference type="SUPFAM" id="SSF47040">
    <property type="entry name" value="Kix domain of CBP (creb binding protein)"/>
    <property type="match status" value="1"/>
</dbReference>
<evidence type="ECO:0000259" key="9">
    <source>
        <dbReference type="PROSITE" id="PS50071"/>
    </source>
</evidence>
<gene>
    <name evidence="11 13" type="ORF">CBG26056</name>
    <name evidence="11" type="ORF">CBG_26056</name>
</gene>
<evidence type="ECO:0000256" key="4">
    <source>
        <dbReference type="ARBA" id="ARBA00023242"/>
    </source>
</evidence>
<evidence type="ECO:0000313" key="12">
    <source>
        <dbReference type="Proteomes" id="UP000008549"/>
    </source>
</evidence>
<dbReference type="InterPro" id="IPR003101">
    <property type="entry name" value="KIX_dom"/>
</dbReference>
<dbReference type="CDD" id="cd00086">
    <property type="entry name" value="homeodomain"/>
    <property type="match status" value="1"/>
</dbReference>
<reference evidence="11 12" key="1">
    <citation type="journal article" date="2003" name="PLoS Biol.">
        <title>The genome sequence of Caenorhabditis briggsae: a platform for comparative genomics.</title>
        <authorList>
            <person name="Stein L.D."/>
            <person name="Bao Z."/>
            <person name="Blasiar D."/>
            <person name="Blumenthal T."/>
            <person name="Brent M.R."/>
            <person name="Chen N."/>
            <person name="Chinwalla A."/>
            <person name="Clarke L."/>
            <person name="Clee C."/>
            <person name="Coghlan A."/>
            <person name="Coulson A."/>
            <person name="D'Eustachio P."/>
            <person name="Fitch D.H."/>
            <person name="Fulton L.A."/>
            <person name="Fulton R.E."/>
            <person name="Griffiths-Jones S."/>
            <person name="Harris T.W."/>
            <person name="Hillier L.W."/>
            <person name="Kamath R."/>
            <person name="Kuwabara P.E."/>
            <person name="Mardis E.R."/>
            <person name="Marra M.A."/>
            <person name="Miner T.L."/>
            <person name="Minx P."/>
            <person name="Mullikin J.C."/>
            <person name="Plumb R.W."/>
            <person name="Rogers J."/>
            <person name="Schein J.E."/>
            <person name="Sohrmann M."/>
            <person name="Spieth J."/>
            <person name="Stajich J.E."/>
            <person name="Wei C."/>
            <person name="Willey D."/>
            <person name="Wilson R.K."/>
            <person name="Durbin R."/>
            <person name="Waterston R.H."/>
        </authorList>
    </citation>
    <scope>NUCLEOTIDE SEQUENCE [LARGE SCALE GENOMIC DNA]</scope>
    <source>
        <strain evidence="11 12">AF16</strain>
    </source>
</reference>
<evidence type="ECO:0000313" key="13">
    <source>
        <dbReference type="WormBase" id="CBG26056"/>
    </source>
</evidence>
<feature type="region of interest" description="Disordered" evidence="7">
    <location>
        <begin position="219"/>
        <end position="266"/>
    </location>
</feature>
<reference evidence="11 12" key="2">
    <citation type="journal article" date="2011" name="PLoS Genet.">
        <title>Caenorhabditis briggsae recombinant inbred line genotypes reveal inter-strain incompatibility and the evolution of recombination.</title>
        <authorList>
            <person name="Ross J.A."/>
            <person name="Koboldt D.C."/>
            <person name="Staisch J.E."/>
            <person name="Chamberlin H.M."/>
            <person name="Gupta B.P."/>
            <person name="Miller R.D."/>
            <person name="Baird S.E."/>
            <person name="Haag E.S."/>
        </authorList>
    </citation>
    <scope>NUCLEOTIDE SEQUENCE [LARGE SCALE GENOMIC DNA]</scope>
    <source>
        <strain evidence="11 12">AF16</strain>
    </source>
</reference>
<dbReference type="Gene3D" id="1.10.246.20">
    <property type="entry name" value="Coactivator CBP, KIX domain"/>
    <property type="match status" value="1"/>
</dbReference>
<feature type="domain" description="KIX" evidence="10">
    <location>
        <begin position="120"/>
        <end position="199"/>
    </location>
</feature>
<keyword evidence="12" id="KW-1185">Reference proteome</keyword>
<dbReference type="PANTHER" id="PTHR24327">
    <property type="entry name" value="HOMEOBOX PROTEIN"/>
    <property type="match status" value="1"/>
</dbReference>
<dbReference type="GO" id="GO:0000978">
    <property type="term" value="F:RNA polymerase II cis-regulatory region sequence-specific DNA binding"/>
    <property type="evidence" value="ECO:0000318"/>
    <property type="project" value="GO_Central"/>
</dbReference>
<dbReference type="PROSITE" id="PS50071">
    <property type="entry name" value="HOMEOBOX_2"/>
    <property type="match status" value="1"/>
</dbReference>
<dbReference type="InterPro" id="IPR001356">
    <property type="entry name" value="HD"/>
</dbReference>
<dbReference type="PROSITE" id="PS00027">
    <property type="entry name" value="HOMEOBOX_1"/>
    <property type="match status" value="1"/>
</dbReference>
<dbReference type="WormBase" id="CBG26056">
    <property type="protein sequence ID" value="CBP38805"/>
    <property type="gene ID" value="WBGene00087470"/>
</dbReference>
<dbReference type="STRING" id="6238.B6III4"/>
<protein>
    <submittedName>
        <fullName evidence="11">Protein CBG26056</fullName>
    </submittedName>
</protein>